<dbReference type="AlphaFoldDB" id="A0A835RXQ8"/>
<evidence type="ECO:0000256" key="1">
    <source>
        <dbReference type="ARBA" id="ARBA00001936"/>
    </source>
</evidence>
<dbReference type="PROSITE" id="PS50142">
    <property type="entry name" value="RNASE_3_2"/>
    <property type="match status" value="1"/>
</dbReference>
<dbReference type="GO" id="GO:0004525">
    <property type="term" value="F:ribonuclease III activity"/>
    <property type="evidence" value="ECO:0007669"/>
    <property type="project" value="InterPro"/>
</dbReference>
<keyword evidence="4" id="KW-0479">Metal-binding</keyword>
<comment type="cofactor">
    <cofactor evidence="2">
        <name>Mg(2+)</name>
        <dbReference type="ChEBI" id="CHEBI:18420"/>
    </cofactor>
</comment>
<evidence type="ECO:0000256" key="8">
    <source>
        <dbReference type="ARBA" id="ARBA00022884"/>
    </source>
</evidence>
<name>A0A835RXQ8_VANPL</name>
<feature type="domain" description="RNase III" evidence="9">
    <location>
        <begin position="5"/>
        <end position="152"/>
    </location>
</feature>
<dbReference type="OrthoDB" id="416741at2759"/>
<organism evidence="10 11">
    <name type="scientific">Vanilla planifolia</name>
    <name type="common">Vanilla</name>
    <dbReference type="NCBI Taxonomy" id="51239"/>
    <lineage>
        <taxon>Eukaryota</taxon>
        <taxon>Viridiplantae</taxon>
        <taxon>Streptophyta</taxon>
        <taxon>Embryophyta</taxon>
        <taxon>Tracheophyta</taxon>
        <taxon>Spermatophyta</taxon>
        <taxon>Magnoliopsida</taxon>
        <taxon>Liliopsida</taxon>
        <taxon>Asparagales</taxon>
        <taxon>Orchidaceae</taxon>
        <taxon>Vanilloideae</taxon>
        <taxon>Vanilleae</taxon>
        <taxon>Vanilla</taxon>
    </lineage>
</organism>
<proteinExistence type="predicted"/>
<comment type="caution">
    <text evidence="10">The sequence shown here is derived from an EMBL/GenBank/DDBJ whole genome shotgun (WGS) entry which is preliminary data.</text>
</comment>
<dbReference type="PROSITE" id="PS00517">
    <property type="entry name" value="RNASE_3_1"/>
    <property type="match status" value="1"/>
</dbReference>
<comment type="cofactor">
    <cofactor evidence="1">
        <name>Mn(2+)</name>
        <dbReference type="ChEBI" id="CHEBI:29035"/>
    </cofactor>
</comment>
<dbReference type="Proteomes" id="UP000639772">
    <property type="component" value="Unassembled WGS sequence"/>
</dbReference>
<dbReference type="CDD" id="cd00593">
    <property type="entry name" value="RIBOc"/>
    <property type="match status" value="1"/>
</dbReference>
<dbReference type="FunFam" id="1.10.1520.10:FF:000004">
    <property type="entry name" value="Endoribonuclease dicer-like 1"/>
    <property type="match status" value="1"/>
</dbReference>
<protein>
    <recommendedName>
        <fullName evidence="9">RNase III domain-containing protein</fullName>
    </recommendedName>
</protein>
<dbReference type="InterPro" id="IPR000999">
    <property type="entry name" value="RNase_III_dom"/>
</dbReference>
<evidence type="ECO:0000256" key="2">
    <source>
        <dbReference type="ARBA" id="ARBA00001946"/>
    </source>
</evidence>
<dbReference type="GO" id="GO:0046872">
    <property type="term" value="F:metal ion binding"/>
    <property type="evidence" value="ECO:0007669"/>
    <property type="project" value="UniProtKB-KW"/>
</dbReference>
<dbReference type="PANTHER" id="PTHR14950:SF49">
    <property type="entry name" value="RIBONUCLEASE 3-LIKE PROTEIN 2-RELATED"/>
    <property type="match status" value="1"/>
</dbReference>
<dbReference type="GO" id="GO:0005737">
    <property type="term" value="C:cytoplasm"/>
    <property type="evidence" value="ECO:0007669"/>
    <property type="project" value="TreeGrafter"/>
</dbReference>
<sequence length="200" mass="22268">MKEALEQVQRIVGYTFQNVSLLQEALTHSSYTSAASYQRLEFLGDAVLNLAFTNFVFLTNPSVGPGALSLLRAANISTEKLARVAIRHDFYRYLRRNSSKLDSMVKEFADAVTKEKEDDYGELLYGGNTIKAPKVLADVVESVAAAIYLDSKLDLAELWKKQGMSIEFKSWKEDNKSISNVFVDGVLMVLASPSRSILQS</sequence>
<dbReference type="Pfam" id="PF00636">
    <property type="entry name" value="Ribonuclease_3"/>
    <property type="match status" value="1"/>
</dbReference>
<keyword evidence="8" id="KW-0694">RNA-binding</keyword>
<evidence type="ECO:0000259" key="9">
    <source>
        <dbReference type="PROSITE" id="PS50142"/>
    </source>
</evidence>
<keyword evidence="6" id="KW-0378">Hydrolase</keyword>
<evidence type="ECO:0000313" key="10">
    <source>
        <dbReference type="EMBL" id="KAG0493992.1"/>
    </source>
</evidence>
<accession>A0A835RXQ8</accession>
<evidence type="ECO:0000313" key="11">
    <source>
        <dbReference type="Proteomes" id="UP000639772"/>
    </source>
</evidence>
<dbReference type="PANTHER" id="PTHR14950">
    <property type="entry name" value="DICER-RELATED"/>
    <property type="match status" value="1"/>
</dbReference>
<dbReference type="GO" id="GO:0030422">
    <property type="term" value="P:siRNA processing"/>
    <property type="evidence" value="ECO:0007669"/>
    <property type="project" value="TreeGrafter"/>
</dbReference>
<dbReference type="SUPFAM" id="SSF69065">
    <property type="entry name" value="RNase III domain-like"/>
    <property type="match status" value="1"/>
</dbReference>
<evidence type="ECO:0000256" key="3">
    <source>
        <dbReference type="ARBA" id="ARBA00022722"/>
    </source>
</evidence>
<dbReference type="InterPro" id="IPR036389">
    <property type="entry name" value="RNase_III_sf"/>
</dbReference>
<dbReference type="GO" id="GO:0005634">
    <property type="term" value="C:nucleus"/>
    <property type="evidence" value="ECO:0007669"/>
    <property type="project" value="TreeGrafter"/>
</dbReference>
<dbReference type="SMART" id="SM00535">
    <property type="entry name" value="RIBOc"/>
    <property type="match status" value="1"/>
</dbReference>
<reference evidence="10 11" key="1">
    <citation type="journal article" date="2020" name="Nat. Food">
        <title>A phased Vanilla planifolia genome enables genetic improvement of flavour and production.</title>
        <authorList>
            <person name="Hasing T."/>
            <person name="Tang H."/>
            <person name="Brym M."/>
            <person name="Khazi F."/>
            <person name="Huang T."/>
            <person name="Chambers A.H."/>
        </authorList>
    </citation>
    <scope>NUCLEOTIDE SEQUENCE [LARGE SCALE GENOMIC DNA]</scope>
    <source>
        <tissue evidence="10">Leaf</tissue>
    </source>
</reference>
<evidence type="ECO:0000256" key="6">
    <source>
        <dbReference type="ARBA" id="ARBA00022801"/>
    </source>
</evidence>
<dbReference type="EMBL" id="JADCNM010000002">
    <property type="protein sequence ID" value="KAG0493992.1"/>
    <property type="molecule type" value="Genomic_DNA"/>
</dbReference>
<keyword evidence="3" id="KW-0540">Nuclease</keyword>
<evidence type="ECO:0000256" key="7">
    <source>
        <dbReference type="ARBA" id="ARBA00022842"/>
    </source>
</evidence>
<gene>
    <name evidence="10" type="ORF">HPP92_004986</name>
</gene>
<keyword evidence="5" id="KW-0255">Endonuclease</keyword>
<dbReference type="Gene3D" id="1.10.1520.10">
    <property type="entry name" value="Ribonuclease III domain"/>
    <property type="match status" value="1"/>
</dbReference>
<dbReference type="GO" id="GO:0003723">
    <property type="term" value="F:RNA binding"/>
    <property type="evidence" value="ECO:0007669"/>
    <property type="project" value="UniProtKB-KW"/>
</dbReference>
<keyword evidence="7" id="KW-0460">Magnesium</keyword>
<evidence type="ECO:0000256" key="5">
    <source>
        <dbReference type="ARBA" id="ARBA00022759"/>
    </source>
</evidence>
<evidence type="ECO:0000256" key="4">
    <source>
        <dbReference type="ARBA" id="ARBA00022723"/>
    </source>
</evidence>